<evidence type="ECO:0000256" key="12">
    <source>
        <dbReference type="ARBA" id="ARBA00025131"/>
    </source>
</evidence>
<evidence type="ECO:0000256" key="14">
    <source>
        <dbReference type="SAM" id="Coils"/>
    </source>
</evidence>
<comment type="subcellular location">
    <subcellularLocation>
        <location evidence="1 13">Cytoplasm</location>
        <location evidence="1 13">Cytoskeleton</location>
        <location evidence="1 13">Spindle</location>
    </subcellularLocation>
    <subcellularLocation>
        <location evidence="13">Cytoplasm</location>
        <location evidence="13">Cytoskeleton</location>
    </subcellularLocation>
    <subcellularLocation>
        <location evidence="13">Cell junction</location>
        <location evidence="13">Gap junction</location>
    </subcellularLocation>
</comment>
<organism evidence="17 18">
    <name type="scientific">Astyanax mexicanus</name>
    <name type="common">Blind cave fish</name>
    <name type="synonym">Astyanax fasciatus mexicanus</name>
    <dbReference type="NCBI Taxonomy" id="7994"/>
    <lineage>
        <taxon>Eukaryota</taxon>
        <taxon>Metazoa</taxon>
        <taxon>Chordata</taxon>
        <taxon>Craniata</taxon>
        <taxon>Vertebrata</taxon>
        <taxon>Euteleostomi</taxon>
        <taxon>Actinopterygii</taxon>
        <taxon>Neopterygii</taxon>
        <taxon>Teleostei</taxon>
        <taxon>Ostariophysi</taxon>
        <taxon>Characiformes</taxon>
        <taxon>Characoidei</taxon>
        <taxon>Acestrorhamphidae</taxon>
        <taxon>Acestrorhamphinae</taxon>
        <taxon>Astyanax</taxon>
    </lineage>
</organism>
<evidence type="ECO:0000256" key="5">
    <source>
        <dbReference type="ARBA" id="ARBA00022490"/>
    </source>
</evidence>
<dbReference type="OMA" id="LEWHQFQ"/>
<keyword evidence="7 13" id="KW-0303">Gap junction</keyword>
<evidence type="ECO:0000313" key="18">
    <source>
        <dbReference type="Proteomes" id="UP000752171"/>
    </source>
</evidence>
<evidence type="ECO:0000256" key="1">
    <source>
        <dbReference type="ARBA" id="ARBA00004186"/>
    </source>
</evidence>
<evidence type="ECO:0000256" key="7">
    <source>
        <dbReference type="ARBA" id="ARBA00022868"/>
    </source>
</evidence>
<feature type="compositionally biased region" description="Polar residues" evidence="15">
    <location>
        <begin position="63"/>
        <end position="72"/>
    </location>
</feature>
<feature type="compositionally biased region" description="Polar residues" evidence="15">
    <location>
        <begin position="1"/>
        <end position="11"/>
    </location>
</feature>
<evidence type="ECO:0000256" key="8">
    <source>
        <dbReference type="ARBA" id="ARBA00022949"/>
    </source>
</evidence>
<feature type="region of interest" description="Disordered" evidence="15">
    <location>
        <begin position="1"/>
        <end position="28"/>
    </location>
</feature>
<keyword evidence="6 13" id="KW-0132">Cell division</keyword>
<evidence type="ECO:0000256" key="6">
    <source>
        <dbReference type="ARBA" id="ARBA00022618"/>
    </source>
</evidence>
<keyword evidence="11 13" id="KW-0131">Cell cycle</keyword>
<proteinExistence type="inferred from homology"/>
<dbReference type="SUPFAM" id="SSF47576">
    <property type="entry name" value="Calponin-homology domain, CH-domain"/>
    <property type="match status" value="1"/>
</dbReference>
<dbReference type="Gene3D" id="1.10.418.10">
    <property type="entry name" value="Calponin-like domain"/>
    <property type="match status" value="1"/>
</dbReference>
<evidence type="ECO:0000256" key="15">
    <source>
        <dbReference type="SAM" id="MobiDB-lite"/>
    </source>
</evidence>
<dbReference type="PANTHER" id="PTHR23167">
    <property type="entry name" value="CALPONIN HOMOLOGY DOMAIN-CONTAINING PROTEIN DDB_G0272472-RELATED"/>
    <property type="match status" value="1"/>
</dbReference>
<protein>
    <recommendedName>
        <fullName evidence="4 13">Cytospin-A</fullName>
    </recommendedName>
</protein>
<comment type="function">
    <text evidence="12 13">Involved in cytokinesis and spindle organization. May play a role in actin cytoskeleton organization and microtubule stabilization and hence required for proper cell adhesion and migration.</text>
</comment>
<dbReference type="AlphaFoldDB" id="A0A8T2MIZ3"/>
<feature type="compositionally biased region" description="Low complexity" evidence="15">
    <location>
        <begin position="347"/>
        <end position="363"/>
    </location>
</feature>
<dbReference type="GO" id="GO:0051301">
    <property type="term" value="P:cell division"/>
    <property type="evidence" value="ECO:0007669"/>
    <property type="project" value="UniProtKB-UniRule"/>
</dbReference>
<dbReference type="PROSITE" id="PS50021">
    <property type="entry name" value="CH"/>
    <property type="match status" value="1"/>
</dbReference>
<dbReference type="GO" id="GO:0005921">
    <property type="term" value="C:gap junction"/>
    <property type="evidence" value="ECO:0007669"/>
    <property type="project" value="UniProtKB-SubCell"/>
</dbReference>
<evidence type="ECO:0000256" key="4">
    <source>
        <dbReference type="ARBA" id="ARBA00015657"/>
    </source>
</evidence>
<feature type="region of interest" description="Disordered" evidence="15">
    <location>
        <begin position="390"/>
        <end position="414"/>
    </location>
</feature>
<dbReference type="SMART" id="SM00033">
    <property type="entry name" value="CH"/>
    <property type="match status" value="1"/>
</dbReference>
<keyword evidence="10 13" id="KW-0206">Cytoskeleton</keyword>
<evidence type="ECO:0000256" key="2">
    <source>
        <dbReference type="ARBA" id="ARBA00009452"/>
    </source>
</evidence>
<feature type="coiled-coil region" evidence="14">
    <location>
        <begin position="122"/>
        <end position="149"/>
    </location>
</feature>
<keyword evidence="5 13" id="KW-0963">Cytoplasm</keyword>
<dbReference type="InterPro" id="IPR001715">
    <property type="entry name" value="CH_dom"/>
</dbReference>
<evidence type="ECO:0000256" key="11">
    <source>
        <dbReference type="ARBA" id="ARBA00023306"/>
    </source>
</evidence>
<feature type="coiled-coil region" evidence="14">
    <location>
        <begin position="189"/>
        <end position="223"/>
    </location>
</feature>
<feature type="region of interest" description="Disordered" evidence="15">
    <location>
        <begin position="45"/>
        <end position="77"/>
    </location>
</feature>
<dbReference type="PANTHER" id="PTHR23167:SF18">
    <property type="entry name" value="CYTOSPIN-A"/>
    <property type="match status" value="1"/>
</dbReference>
<dbReference type="Pfam" id="PF00307">
    <property type="entry name" value="CH"/>
    <property type="match status" value="1"/>
</dbReference>
<gene>
    <name evidence="17" type="primary">SPECC1L</name>
    <name evidence="17" type="ORF">AMEX_G1893</name>
</gene>
<comment type="subunit">
    <text evidence="3 13">May interact with both microtubules and actin cytoskeleton.</text>
</comment>
<dbReference type="InterPro" id="IPR036872">
    <property type="entry name" value="CH_dom_sf"/>
</dbReference>
<feature type="compositionally biased region" description="Polar residues" evidence="15">
    <location>
        <begin position="45"/>
        <end position="54"/>
    </location>
</feature>
<dbReference type="Proteomes" id="UP000752171">
    <property type="component" value="Unassembled WGS sequence"/>
</dbReference>
<comment type="caution">
    <text evidence="17">The sequence shown here is derived from an EMBL/GenBank/DDBJ whole genome shotgun (WGS) entry which is preliminary data.</text>
</comment>
<name>A0A8T2MIZ3_ASTMX</name>
<comment type="similarity">
    <text evidence="2 13">Belongs to the cytospin-A family.</text>
</comment>
<dbReference type="FunFam" id="1.10.418.10:FF:000020">
    <property type="entry name" value="Cytospin-A isoform 1"/>
    <property type="match status" value="1"/>
</dbReference>
<dbReference type="GO" id="GO:0005819">
    <property type="term" value="C:spindle"/>
    <property type="evidence" value="ECO:0007669"/>
    <property type="project" value="UniProtKB-SubCell"/>
</dbReference>
<keyword evidence="9 14" id="KW-0175">Coiled coil</keyword>
<evidence type="ECO:0000256" key="13">
    <source>
        <dbReference type="RuleBase" id="RU367063"/>
    </source>
</evidence>
<evidence type="ECO:0000259" key="16">
    <source>
        <dbReference type="PROSITE" id="PS50021"/>
    </source>
</evidence>
<keyword evidence="8 13" id="KW-0965">Cell junction</keyword>
<dbReference type="EMBL" id="JAICCE010000001">
    <property type="protein sequence ID" value="KAG9283154.1"/>
    <property type="molecule type" value="Genomic_DNA"/>
</dbReference>
<evidence type="ECO:0000256" key="10">
    <source>
        <dbReference type="ARBA" id="ARBA00023212"/>
    </source>
</evidence>
<feature type="region of interest" description="Disordered" evidence="15">
    <location>
        <begin position="333"/>
        <end position="371"/>
    </location>
</feature>
<dbReference type="KEGG" id="amex:103027417"/>
<feature type="domain" description="Calponin-homology (CH)" evidence="16">
    <location>
        <begin position="427"/>
        <end position="532"/>
    </location>
</feature>
<evidence type="ECO:0000256" key="3">
    <source>
        <dbReference type="ARBA" id="ARBA00011235"/>
    </source>
</evidence>
<evidence type="ECO:0000256" key="9">
    <source>
        <dbReference type="ARBA" id="ARBA00023054"/>
    </source>
</evidence>
<dbReference type="InterPro" id="IPR050540">
    <property type="entry name" value="F-actin_Monoox_Mical"/>
</dbReference>
<reference evidence="17 18" key="1">
    <citation type="submission" date="2021-07" db="EMBL/GenBank/DDBJ databases">
        <authorList>
            <person name="Imarazene B."/>
            <person name="Zahm M."/>
            <person name="Klopp C."/>
            <person name="Cabau C."/>
            <person name="Beille S."/>
            <person name="Jouanno E."/>
            <person name="Castinel A."/>
            <person name="Lluch J."/>
            <person name="Gil L."/>
            <person name="Kuchtly C."/>
            <person name="Lopez Roques C."/>
            <person name="Donnadieu C."/>
            <person name="Parrinello H."/>
            <person name="Journot L."/>
            <person name="Du K."/>
            <person name="Schartl M."/>
            <person name="Retaux S."/>
            <person name="Guiguen Y."/>
        </authorList>
    </citation>
    <scope>NUCLEOTIDE SEQUENCE [LARGE SCALE GENOMIC DNA]</scope>
    <source>
        <strain evidence="17">Pach_M1</strain>
        <tissue evidence="17">Testis</tissue>
    </source>
</reference>
<sequence length="533" mass="59365">MGNTAGSHLFQTPSTSPTSPSPPRLLSSSSALTLQTSFHAVTQENTFPANSAQRESPVLGDSVSPTGASQRPPQCAGQPCLRGDVEAVQEMALSLIRLLEQHGASLGLGSGPGTGAGAAVLLKCLLAEREKMVAEIQSLKETLKTEQAEWDQFQSDLQVAVSVADRLRLEADEALRSLRDTHTHTQQRLTEAMHRQDQTERELESVRSELAETQHTLHTLSTEHQKKLAELDMFVQRSRIKLSKEQQTLESGQAGADKEKRNQGTITEQRCEMFLDGDNWNPVETLELRGAEEMEQHALKSVDLLKTEEIEETEVRKMEEDSCVREPQKIMMLSERSRSLSQIPLPTSSSSVLHGSSVSLTTTASPVKSQEVVKGRRTDWLLQRQDSWSRGLRGKQEGEPGSDSSSVSSSKIGPQDGFSLLLRRHGGSRRNSLLRWSQSRTQGYKNIEITNFSSSWEDGLAFCALYHSYLPTHVHYSSLKAEEKKQNLDLAFHTGENVGIKATLTVEEMLREDGPDWQRVLGYVESMYRHFEM</sequence>
<feature type="compositionally biased region" description="Low complexity" evidence="15">
    <location>
        <begin position="12"/>
        <end position="28"/>
    </location>
</feature>
<dbReference type="GO" id="GO:0005737">
    <property type="term" value="C:cytoplasm"/>
    <property type="evidence" value="ECO:0007669"/>
    <property type="project" value="UniProtKB-UniRule"/>
</dbReference>
<accession>A0A8T2MIZ3</accession>
<evidence type="ECO:0000313" key="17">
    <source>
        <dbReference type="EMBL" id="KAG9283154.1"/>
    </source>
</evidence>